<proteinExistence type="predicted"/>
<dbReference type="AlphaFoldDB" id="A0A9X3KKW1"/>
<gene>
    <name evidence="1" type="ORF">O9X88_03870</name>
</gene>
<accession>A0A9X3KKW1</accession>
<evidence type="ECO:0000313" key="2">
    <source>
        <dbReference type="Proteomes" id="UP001151018"/>
    </source>
</evidence>
<comment type="caution">
    <text evidence="1">The sequence shown here is derived from an EMBL/GenBank/DDBJ whole genome shotgun (WGS) entry which is preliminary data.</text>
</comment>
<organism evidence="1 2">
    <name type="scientific">Agrobacterium salinitolerans</name>
    <dbReference type="NCBI Taxonomy" id="1183413"/>
    <lineage>
        <taxon>Bacteria</taxon>
        <taxon>Pseudomonadati</taxon>
        <taxon>Pseudomonadota</taxon>
        <taxon>Alphaproteobacteria</taxon>
        <taxon>Hyphomicrobiales</taxon>
        <taxon>Rhizobiaceae</taxon>
        <taxon>Rhizobium/Agrobacterium group</taxon>
        <taxon>Agrobacterium</taxon>
    </lineage>
</organism>
<protein>
    <submittedName>
        <fullName evidence="1">Uncharacterized protein</fullName>
    </submittedName>
</protein>
<reference evidence="1" key="1">
    <citation type="submission" date="2022-12" db="EMBL/GenBank/DDBJ databases">
        <title>Draft genome sequences of 22 rhizogenic Agrobacterium biovar 1 strains, the causative agent of hairy root disease.</title>
        <authorList>
            <person name="Kim N."/>
            <person name="Vargas P."/>
            <person name="Rediers H."/>
        </authorList>
    </citation>
    <scope>NUCLEOTIDE SEQUENCE</scope>
    <source>
        <strain evidence="1">ST15.13.006</strain>
    </source>
</reference>
<name>A0A9X3KKW1_9HYPH</name>
<dbReference type="EMBL" id="JAPZLR010000002">
    <property type="protein sequence ID" value="MCZ7936671.1"/>
    <property type="molecule type" value="Genomic_DNA"/>
</dbReference>
<dbReference type="Proteomes" id="UP001151018">
    <property type="component" value="Unassembled WGS sequence"/>
</dbReference>
<sequence length="115" mass="13594">MEDNDIVMMHLGELVERGKVEYWPSPYHKVVMERDGESVKIHHEFFDDPLFEENQKLKNDFNKTGSHGDFVHMATMSEGMFFELHKQGRMDYDEDIRKVLNDPTYAGIKVNDWKA</sequence>
<evidence type="ECO:0000313" key="1">
    <source>
        <dbReference type="EMBL" id="MCZ7936671.1"/>
    </source>
</evidence>
<dbReference type="RefSeq" id="WP_112952704.1">
    <property type="nucleotide sequence ID" value="NZ_JAPZLR010000002.1"/>
</dbReference>